<evidence type="ECO:0008006" key="2">
    <source>
        <dbReference type="Google" id="ProtNLM"/>
    </source>
</evidence>
<accession>A0A645IFM1</accession>
<comment type="caution">
    <text evidence="1">The sequence shown here is derived from an EMBL/GenBank/DDBJ whole genome shotgun (WGS) entry which is preliminary data.</text>
</comment>
<dbReference type="InterPro" id="IPR029063">
    <property type="entry name" value="SAM-dependent_MTases_sf"/>
</dbReference>
<reference evidence="1" key="1">
    <citation type="submission" date="2019-08" db="EMBL/GenBank/DDBJ databases">
        <authorList>
            <person name="Kucharzyk K."/>
            <person name="Murdoch R.W."/>
            <person name="Higgins S."/>
            <person name="Loffler F."/>
        </authorList>
    </citation>
    <scope>NUCLEOTIDE SEQUENCE</scope>
</reference>
<evidence type="ECO:0000313" key="1">
    <source>
        <dbReference type="EMBL" id="MPN50087.1"/>
    </source>
</evidence>
<name>A0A645IFM1_9ZZZZ</name>
<protein>
    <recommendedName>
        <fullName evidence="2">Spermidine synthase</fullName>
    </recommendedName>
</protein>
<dbReference type="Gene3D" id="3.40.50.150">
    <property type="entry name" value="Vaccinia Virus protein VP39"/>
    <property type="match status" value="1"/>
</dbReference>
<organism evidence="1">
    <name type="scientific">bioreactor metagenome</name>
    <dbReference type="NCBI Taxonomy" id="1076179"/>
    <lineage>
        <taxon>unclassified sequences</taxon>
        <taxon>metagenomes</taxon>
        <taxon>ecological metagenomes</taxon>
    </lineage>
</organism>
<dbReference type="AlphaFoldDB" id="A0A645IFM1"/>
<gene>
    <name evidence="1" type="ORF">SDC9_197713</name>
</gene>
<sequence length="40" mass="4741">MKPEIWKQFDLKTRYYNVDLHKGAFALPNYVQDILASVEV</sequence>
<proteinExistence type="predicted"/>
<dbReference type="EMBL" id="VSSQ01113929">
    <property type="protein sequence ID" value="MPN50087.1"/>
    <property type="molecule type" value="Genomic_DNA"/>
</dbReference>